<reference evidence="1" key="2">
    <citation type="submission" date="2020-03" db="EMBL/GenBank/DDBJ databases">
        <title>Walnut 2.0.</title>
        <authorList>
            <person name="Marrano A."/>
            <person name="Britton M."/>
            <person name="Zimin A.V."/>
            <person name="Zaini P.A."/>
            <person name="Workman R."/>
            <person name="Puiu D."/>
            <person name="Bianco L."/>
            <person name="Allen B.J."/>
            <person name="Troggio M."/>
            <person name="Leslie C.A."/>
            <person name="Timp W."/>
            <person name="Dendekar A."/>
            <person name="Salzberg S.L."/>
            <person name="Neale D.B."/>
        </authorList>
    </citation>
    <scope>NUCLEOTIDE SEQUENCE</scope>
    <source>
        <tissue evidence="1">Leaves</tissue>
    </source>
</reference>
<name>A0A833USB7_JUGRE</name>
<sequence length="241" mass="28257">MWMAHSTKFLRPIRQSITVITSSYPPIFHSRKSYYAKFEPLKTLIKALEPVLRNRVSAFERQLIPWRKYFCFSGHKLSIGCILAVSVVMESRSFQPLVVYAMDDALDEEEDPWTFWMFAQKFWLPGFLFLTVLTNLDHPIALIAIKIILLLLSTNPCPLSVYVFVGQLCHQSMRKEPHLYRKKSLYAKNVEVQDYKLLCIARVELKEEKFTLVGILGGWWALPRLFFQGFSMVRDRALKHY</sequence>
<proteinExistence type="predicted"/>
<comment type="caution">
    <text evidence="1">The sequence shown here is derived from an EMBL/GenBank/DDBJ whole genome shotgun (WGS) entry which is preliminary data.</text>
</comment>
<accession>A0A833USB7</accession>
<dbReference type="Gramene" id="Jr10_03470_p1">
    <property type="protein sequence ID" value="cds.Jr10_03470_p1"/>
    <property type="gene ID" value="Jr10_03470"/>
</dbReference>
<gene>
    <name evidence="1" type="ORF">F2P56_021387</name>
</gene>
<dbReference type="Proteomes" id="UP000619265">
    <property type="component" value="Unassembled WGS sequence"/>
</dbReference>
<evidence type="ECO:0000313" key="1">
    <source>
        <dbReference type="EMBL" id="KAF5457274.1"/>
    </source>
</evidence>
<evidence type="ECO:0000313" key="2">
    <source>
        <dbReference type="Proteomes" id="UP000619265"/>
    </source>
</evidence>
<dbReference type="AlphaFoldDB" id="A0A833USB7"/>
<reference evidence="1" key="1">
    <citation type="submission" date="2015-10" db="EMBL/GenBank/DDBJ databases">
        <authorList>
            <person name="Martinez-Garcia P.J."/>
            <person name="Crepeau M.W."/>
            <person name="Puiu D."/>
            <person name="Gonzalez-Ibeas D."/>
            <person name="Whalen J."/>
            <person name="Stevens K."/>
            <person name="Paul R."/>
            <person name="Butterfield T."/>
            <person name="Britton M."/>
            <person name="Reagan R."/>
            <person name="Chakraborty S."/>
            <person name="Walawage S.L."/>
            <person name="Vasquez-Gross H.A."/>
            <person name="Cardeno C."/>
            <person name="Famula R."/>
            <person name="Pratt K."/>
            <person name="Kuruganti S."/>
            <person name="Aradhya M.K."/>
            <person name="Leslie C.A."/>
            <person name="Dandekar A.M."/>
            <person name="Salzberg S.L."/>
            <person name="Wegrzyn J.L."/>
            <person name="Langley C.H."/>
            <person name="Neale D.B."/>
        </authorList>
    </citation>
    <scope>NUCLEOTIDE SEQUENCE</scope>
    <source>
        <tissue evidence="1">Leaves</tissue>
    </source>
</reference>
<organism evidence="1 2">
    <name type="scientific">Juglans regia</name>
    <name type="common">English walnut</name>
    <dbReference type="NCBI Taxonomy" id="51240"/>
    <lineage>
        <taxon>Eukaryota</taxon>
        <taxon>Viridiplantae</taxon>
        <taxon>Streptophyta</taxon>
        <taxon>Embryophyta</taxon>
        <taxon>Tracheophyta</taxon>
        <taxon>Spermatophyta</taxon>
        <taxon>Magnoliopsida</taxon>
        <taxon>eudicotyledons</taxon>
        <taxon>Gunneridae</taxon>
        <taxon>Pentapetalae</taxon>
        <taxon>rosids</taxon>
        <taxon>fabids</taxon>
        <taxon>Fagales</taxon>
        <taxon>Juglandaceae</taxon>
        <taxon>Juglans</taxon>
    </lineage>
</organism>
<protein>
    <submittedName>
        <fullName evidence="1">Uncharacterized protein</fullName>
    </submittedName>
</protein>
<dbReference type="EMBL" id="LIHL02000010">
    <property type="protein sequence ID" value="KAF5457274.1"/>
    <property type="molecule type" value="Genomic_DNA"/>
</dbReference>